<protein>
    <recommendedName>
        <fullName evidence="3">Large ribosomal subunit protein eL20</fullName>
    </recommendedName>
</protein>
<dbReference type="STRING" id="660517.SAMN04487946_102221"/>
<dbReference type="SUPFAM" id="SSF160374">
    <property type="entry name" value="RplX-like"/>
    <property type="match status" value="1"/>
</dbReference>
<keyword evidence="3" id="KW-0699">rRNA-binding</keyword>
<evidence type="ECO:0000256" key="2">
    <source>
        <dbReference type="ARBA" id="ARBA00023274"/>
    </source>
</evidence>
<evidence type="ECO:0000256" key="3">
    <source>
        <dbReference type="HAMAP-Rule" id="MF_00273"/>
    </source>
</evidence>
<keyword evidence="3" id="KW-0694">RNA-binding</keyword>
<dbReference type="EMBL" id="FNPB01000002">
    <property type="protein sequence ID" value="SDX76959.1"/>
    <property type="molecule type" value="Genomic_DNA"/>
</dbReference>
<dbReference type="GO" id="GO:1990904">
    <property type="term" value="C:ribonucleoprotein complex"/>
    <property type="evidence" value="ECO:0007669"/>
    <property type="project" value="UniProtKB-KW"/>
</dbReference>
<sequence>MSQFAVSGRFQSRDGFSEFSTTVEAPNEDVATERVYTDIGSQHGLKRTQIEIDDVAAAAEATA</sequence>
<dbReference type="GO" id="GO:0003735">
    <property type="term" value="F:structural constituent of ribosome"/>
    <property type="evidence" value="ECO:0007669"/>
    <property type="project" value="InterPro"/>
</dbReference>
<dbReference type="OrthoDB" id="191241at2157"/>
<keyword evidence="6" id="KW-1185">Reference proteome</keyword>
<dbReference type="Pfam" id="PF01775">
    <property type="entry name" value="Ribosomal_L18A"/>
    <property type="match status" value="1"/>
</dbReference>
<keyword evidence="1 3" id="KW-0689">Ribosomal protein</keyword>
<organism evidence="5 6">
    <name type="scientific">Halobellus clavatus</name>
    <dbReference type="NCBI Taxonomy" id="660517"/>
    <lineage>
        <taxon>Archaea</taxon>
        <taxon>Methanobacteriati</taxon>
        <taxon>Methanobacteriota</taxon>
        <taxon>Stenosarchaea group</taxon>
        <taxon>Halobacteria</taxon>
        <taxon>Halobacteriales</taxon>
        <taxon>Haloferacaceae</taxon>
        <taxon>Halobellus</taxon>
    </lineage>
</organism>
<dbReference type="NCBIfam" id="NF001981">
    <property type="entry name" value="PRK00773.1-1"/>
    <property type="match status" value="1"/>
</dbReference>
<reference evidence="6" key="1">
    <citation type="submission" date="2016-10" db="EMBL/GenBank/DDBJ databases">
        <authorList>
            <person name="Varghese N."/>
            <person name="Submissions S."/>
        </authorList>
    </citation>
    <scope>NUCLEOTIDE SEQUENCE [LARGE SCALE GENOMIC DNA]</scope>
    <source>
        <strain evidence="6">CGMCC 1.10118</strain>
    </source>
</reference>
<keyword evidence="2 3" id="KW-0687">Ribonucleoprotein</keyword>
<feature type="domain" description="Large ribosomal subunit protein eL20" evidence="4">
    <location>
        <begin position="1"/>
        <end position="56"/>
    </location>
</feature>
<evidence type="ECO:0000259" key="4">
    <source>
        <dbReference type="Pfam" id="PF01775"/>
    </source>
</evidence>
<proteinExistence type="inferred from homology"/>
<evidence type="ECO:0000313" key="6">
    <source>
        <dbReference type="Proteomes" id="UP000199170"/>
    </source>
</evidence>
<accession>A0A1H3EGA5</accession>
<dbReference type="GO" id="GO:0070180">
    <property type="term" value="F:large ribosomal subunit rRNA binding"/>
    <property type="evidence" value="ECO:0007669"/>
    <property type="project" value="UniProtKB-UniRule"/>
</dbReference>
<dbReference type="HAMAP" id="MF_00273">
    <property type="entry name" value="Ribosomal_eL20"/>
    <property type="match status" value="1"/>
</dbReference>
<dbReference type="GO" id="GO:0005840">
    <property type="term" value="C:ribosome"/>
    <property type="evidence" value="ECO:0007669"/>
    <property type="project" value="UniProtKB-KW"/>
</dbReference>
<comment type="subunit">
    <text evidence="3">Part of the 50S ribosomal subunit. Binds 23S rRNA.</text>
</comment>
<dbReference type="AlphaFoldDB" id="A0A1H3EGA5"/>
<dbReference type="GO" id="GO:0006412">
    <property type="term" value="P:translation"/>
    <property type="evidence" value="ECO:0007669"/>
    <property type="project" value="UniProtKB-UniRule"/>
</dbReference>
<comment type="similarity">
    <text evidence="3">Belongs to the eukaryotic ribosomal protein eL20 family.</text>
</comment>
<dbReference type="Proteomes" id="UP000199170">
    <property type="component" value="Unassembled WGS sequence"/>
</dbReference>
<dbReference type="InterPro" id="IPR023573">
    <property type="entry name" value="Ribosomal_eL20_dom"/>
</dbReference>
<dbReference type="InterPro" id="IPR028877">
    <property type="entry name" value="Ribosomal_eL20"/>
</dbReference>
<gene>
    <name evidence="3" type="primary">rpl18a</name>
    <name evidence="3" type="synonym">rpl20e</name>
    <name evidence="3" type="synonym">rplX</name>
    <name evidence="5" type="ORF">SAMN04487946_102221</name>
</gene>
<dbReference type="Gene3D" id="3.10.20.10">
    <property type="match status" value="1"/>
</dbReference>
<name>A0A1H3EGA5_9EURY</name>
<evidence type="ECO:0000313" key="5">
    <source>
        <dbReference type="EMBL" id="SDX76959.1"/>
    </source>
</evidence>
<evidence type="ECO:0000256" key="1">
    <source>
        <dbReference type="ARBA" id="ARBA00022980"/>
    </source>
</evidence>
<dbReference type="RefSeq" id="WP_089765666.1">
    <property type="nucleotide sequence ID" value="NZ_FNPB01000002.1"/>
</dbReference>